<dbReference type="Pfam" id="PF00595">
    <property type="entry name" value="PDZ"/>
    <property type="match status" value="1"/>
</dbReference>
<gene>
    <name evidence="10" type="primary">degP</name>
    <name evidence="10" type="ORF">PHA8399_03930</name>
</gene>
<dbReference type="SUPFAM" id="SSF50156">
    <property type="entry name" value="PDZ domain-like"/>
    <property type="match status" value="2"/>
</dbReference>
<evidence type="ECO:0000256" key="3">
    <source>
        <dbReference type="ARBA" id="ARBA00022729"/>
    </source>
</evidence>
<dbReference type="FunFam" id="2.40.10.10:FF:000001">
    <property type="entry name" value="Periplasmic serine protease DegS"/>
    <property type="match status" value="1"/>
</dbReference>
<feature type="active site" description="Charge relay system" evidence="7">
    <location>
        <position position="117"/>
    </location>
</feature>
<feature type="binding site" evidence="8">
    <location>
        <position position="62"/>
    </location>
    <ligand>
        <name>substrate</name>
    </ligand>
</feature>
<feature type="binding site" evidence="8">
    <location>
        <begin position="219"/>
        <end position="221"/>
    </location>
    <ligand>
        <name>substrate</name>
    </ligand>
</feature>
<feature type="binding site" evidence="8">
    <location>
        <position position="147"/>
    </location>
    <ligand>
        <name>substrate</name>
    </ligand>
</feature>
<dbReference type="NCBIfam" id="TIGR02037">
    <property type="entry name" value="degP_htrA_DO"/>
    <property type="match status" value="1"/>
</dbReference>
<dbReference type="GO" id="GO:0004252">
    <property type="term" value="F:serine-type endopeptidase activity"/>
    <property type="evidence" value="ECO:0007669"/>
    <property type="project" value="InterPro"/>
</dbReference>
<dbReference type="SMART" id="SM00228">
    <property type="entry name" value="PDZ"/>
    <property type="match status" value="2"/>
</dbReference>
<reference evidence="10 11" key="1">
    <citation type="submission" date="2015-09" db="EMBL/GenBank/DDBJ databases">
        <authorList>
            <consortium name="Swine Surveillance"/>
        </authorList>
    </citation>
    <scope>NUCLEOTIDE SEQUENCE [LARGE SCALE GENOMIC DNA]</scope>
    <source>
        <strain evidence="10 11">CECT 8399</strain>
    </source>
</reference>
<feature type="active site" description="Charge relay system" evidence="7">
    <location>
        <position position="221"/>
    </location>
</feature>
<dbReference type="EC" id="3.4.21.107" evidence="10"/>
<evidence type="ECO:0000259" key="9">
    <source>
        <dbReference type="PROSITE" id="PS50106"/>
    </source>
</evidence>
<keyword evidence="6" id="KW-0720">Serine protease</keyword>
<feature type="domain" description="PDZ" evidence="9">
    <location>
        <begin position="265"/>
        <end position="356"/>
    </location>
</feature>
<evidence type="ECO:0000256" key="7">
    <source>
        <dbReference type="PIRSR" id="PIRSR611782-1"/>
    </source>
</evidence>
<evidence type="ECO:0000256" key="6">
    <source>
        <dbReference type="ARBA" id="ARBA00022825"/>
    </source>
</evidence>
<name>A0A0P1HPF5_9RHOB</name>
<dbReference type="InterPro" id="IPR009003">
    <property type="entry name" value="Peptidase_S1_PA"/>
</dbReference>
<dbReference type="Pfam" id="PF13180">
    <property type="entry name" value="PDZ_2"/>
    <property type="match status" value="1"/>
</dbReference>
<sequence length="467" mass="49196">MPALASRFSRFLATFFIVTTTFVAPVSSQTADAPLFRNADGLPTLAPLLAEVTPAVVNISVESRQTAEMNPLFNDPFFRRFFDMPPTPQQPMPRQQMSAGSGVIVDAEEGYVLTNHHVIENGDRILVTLKDRRQFEAELIGSDAGTDIALLQIEAEDLTALDLGDSDRLEVGDYVLAIGNPFGLGQTVTSGIVSALGRSGLNVDGYEDFIQTDASINPGNSGGALITLDGRLIGINTAIIAPSGGNVGIGFSVPTNMAQAVMDQLIEFGEVRRGQLGVIIQDFTPDLADALGIEAGVGAVVTQVEPGSAAEEAGLEAGDLIVSVDGRPVAGSADLRSQIGLKRIDSDVELNIIRDGEEITLQATLREAGLVAASNADRALDRLAGAELRELQPGNPFYGDLNGVVVARLDPGSRAARSGLEAGDIILAVNRQPITSLTDLRAQLTRASGALALTIQRGGSRIFLVMR</sequence>
<dbReference type="Gene3D" id="2.40.10.120">
    <property type="match status" value="1"/>
</dbReference>
<dbReference type="RefSeq" id="WP_058287778.1">
    <property type="nucleotide sequence ID" value="NZ_CYSR01000035.1"/>
</dbReference>
<dbReference type="GO" id="GO:0006508">
    <property type="term" value="P:proteolysis"/>
    <property type="evidence" value="ECO:0007669"/>
    <property type="project" value="UniProtKB-KW"/>
</dbReference>
<feature type="domain" description="PDZ" evidence="9">
    <location>
        <begin position="358"/>
        <end position="459"/>
    </location>
</feature>
<evidence type="ECO:0000256" key="8">
    <source>
        <dbReference type="PIRSR" id="PIRSR611782-2"/>
    </source>
</evidence>
<evidence type="ECO:0000256" key="4">
    <source>
        <dbReference type="ARBA" id="ARBA00022737"/>
    </source>
</evidence>
<dbReference type="Gene3D" id="2.30.42.10">
    <property type="match status" value="2"/>
</dbReference>
<keyword evidence="5 10" id="KW-0378">Hydrolase</keyword>
<dbReference type="CDD" id="cd10839">
    <property type="entry name" value="cpPDZ1_DegP-like"/>
    <property type="match status" value="1"/>
</dbReference>
<dbReference type="PANTHER" id="PTHR22939:SF129">
    <property type="entry name" value="SERINE PROTEASE HTRA2, MITOCHONDRIAL"/>
    <property type="match status" value="1"/>
</dbReference>
<dbReference type="InterPro" id="IPR001478">
    <property type="entry name" value="PDZ"/>
</dbReference>
<evidence type="ECO:0000256" key="5">
    <source>
        <dbReference type="ARBA" id="ARBA00022801"/>
    </source>
</evidence>
<keyword evidence="3" id="KW-0732">Signal</keyword>
<feature type="binding site" evidence="8">
    <location>
        <position position="117"/>
    </location>
    <ligand>
        <name>substrate</name>
    </ligand>
</feature>
<comment type="similarity">
    <text evidence="1">Belongs to the peptidase S1C family.</text>
</comment>
<dbReference type="Proteomes" id="UP000051326">
    <property type="component" value="Unassembled WGS sequence"/>
</dbReference>
<dbReference type="AlphaFoldDB" id="A0A0P1HPF5"/>
<dbReference type="InterPro" id="IPR011782">
    <property type="entry name" value="Pept_S1C_Do"/>
</dbReference>
<evidence type="ECO:0000256" key="2">
    <source>
        <dbReference type="ARBA" id="ARBA00022670"/>
    </source>
</evidence>
<protein>
    <submittedName>
        <fullName evidence="10">Periplasmic serine endoprotease DegP</fullName>
        <ecNumber evidence="10">3.4.21.107</ecNumber>
    </submittedName>
</protein>
<evidence type="ECO:0000256" key="1">
    <source>
        <dbReference type="ARBA" id="ARBA00010541"/>
    </source>
</evidence>
<dbReference type="STRING" id="1396826.PHA8399_03930"/>
<evidence type="ECO:0000313" key="10">
    <source>
        <dbReference type="EMBL" id="CUI01783.1"/>
    </source>
</evidence>
<dbReference type="Pfam" id="PF13365">
    <property type="entry name" value="Trypsin_2"/>
    <property type="match status" value="1"/>
</dbReference>
<proteinExistence type="inferred from homology"/>
<keyword evidence="4" id="KW-0677">Repeat</keyword>
<dbReference type="PRINTS" id="PR00834">
    <property type="entry name" value="PROTEASES2C"/>
</dbReference>
<dbReference type="InterPro" id="IPR001940">
    <property type="entry name" value="Peptidase_S1C"/>
</dbReference>
<dbReference type="PROSITE" id="PS50106">
    <property type="entry name" value="PDZ"/>
    <property type="match status" value="2"/>
</dbReference>
<accession>A0A0P1HPF5</accession>
<organism evidence="10 11">
    <name type="scientific">Leisingera aquaemixtae</name>
    <dbReference type="NCBI Taxonomy" id="1396826"/>
    <lineage>
        <taxon>Bacteria</taxon>
        <taxon>Pseudomonadati</taxon>
        <taxon>Pseudomonadota</taxon>
        <taxon>Alphaproteobacteria</taxon>
        <taxon>Rhodobacterales</taxon>
        <taxon>Roseobacteraceae</taxon>
        <taxon>Leisingera</taxon>
    </lineage>
</organism>
<dbReference type="EMBL" id="CYSR01000035">
    <property type="protein sequence ID" value="CUI01783.1"/>
    <property type="molecule type" value="Genomic_DNA"/>
</dbReference>
<dbReference type="SUPFAM" id="SSF50494">
    <property type="entry name" value="Trypsin-like serine proteases"/>
    <property type="match status" value="1"/>
</dbReference>
<dbReference type="InterPro" id="IPR036034">
    <property type="entry name" value="PDZ_sf"/>
</dbReference>
<dbReference type="PANTHER" id="PTHR22939">
    <property type="entry name" value="SERINE PROTEASE FAMILY S1C HTRA-RELATED"/>
    <property type="match status" value="1"/>
</dbReference>
<keyword evidence="2 10" id="KW-0645">Protease</keyword>
<feature type="active site" description="Charge relay system" evidence="7">
    <location>
        <position position="147"/>
    </location>
</feature>
<evidence type="ECO:0000313" key="11">
    <source>
        <dbReference type="Proteomes" id="UP000051326"/>
    </source>
</evidence>
<feature type="binding site" evidence="8">
    <location>
        <begin position="237"/>
        <end position="241"/>
    </location>
    <ligand>
        <name>substrate</name>
    </ligand>
</feature>